<proteinExistence type="predicted"/>
<feature type="domain" description="CCHC-type" evidence="2">
    <location>
        <begin position="250"/>
        <end position="264"/>
    </location>
</feature>
<comment type="caution">
    <text evidence="3">The sequence shown here is derived from an EMBL/GenBank/DDBJ whole genome shotgun (WGS) entry which is preliminary data.</text>
</comment>
<dbReference type="GO" id="GO:0008270">
    <property type="term" value="F:zinc ion binding"/>
    <property type="evidence" value="ECO:0007669"/>
    <property type="project" value="UniProtKB-KW"/>
</dbReference>
<dbReference type="EMBL" id="JACMSC010000009">
    <property type="protein sequence ID" value="KAG6508106.1"/>
    <property type="molecule type" value="Genomic_DNA"/>
</dbReference>
<dbReference type="SMART" id="SM00343">
    <property type="entry name" value="ZnF_C2HC"/>
    <property type="match status" value="1"/>
</dbReference>
<dbReference type="Pfam" id="PF14223">
    <property type="entry name" value="Retrotran_gag_2"/>
    <property type="match status" value="1"/>
</dbReference>
<keyword evidence="4" id="KW-1185">Reference proteome</keyword>
<evidence type="ECO:0000313" key="4">
    <source>
        <dbReference type="Proteomes" id="UP000734854"/>
    </source>
</evidence>
<evidence type="ECO:0000256" key="1">
    <source>
        <dbReference type="PROSITE-ProRule" id="PRU00047"/>
    </source>
</evidence>
<protein>
    <recommendedName>
        <fullName evidence="2">CCHC-type domain-containing protein</fullName>
    </recommendedName>
</protein>
<keyword evidence="1" id="KW-0862">Zinc</keyword>
<evidence type="ECO:0000313" key="3">
    <source>
        <dbReference type="EMBL" id="KAG6508106.1"/>
    </source>
</evidence>
<dbReference type="GO" id="GO:0003676">
    <property type="term" value="F:nucleic acid binding"/>
    <property type="evidence" value="ECO:0007669"/>
    <property type="project" value="InterPro"/>
</dbReference>
<dbReference type="PANTHER" id="PTHR47592:SF18">
    <property type="entry name" value="ZINC FINGER, CCHC-TYPE-RELATED"/>
    <property type="match status" value="1"/>
</dbReference>
<dbReference type="AlphaFoldDB" id="A0A8J5GIC2"/>
<dbReference type="PROSITE" id="PS50158">
    <property type="entry name" value="ZF_CCHC"/>
    <property type="match status" value="1"/>
</dbReference>
<dbReference type="Gene3D" id="4.10.60.10">
    <property type="entry name" value="Zinc finger, CCHC-type"/>
    <property type="match status" value="1"/>
</dbReference>
<reference evidence="3 4" key="1">
    <citation type="submission" date="2020-08" db="EMBL/GenBank/DDBJ databases">
        <title>Plant Genome Project.</title>
        <authorList>
            <person name="Zhang R.-G."/>
        </authorList>
    </citation>
    <scope>NUCLEOTIDE SEQUENCE [LARGE SCALE GENOMIC DNA]</scope>
    <source>
        <tissue evidence="3">Rhizome</tissue>
    </source>
</reference>
<evidence type="ECO:0000259" key="2">
    <source>
        <dbReference type="PROSITE" id="PS50158"/>
    </source>
</evidence>
<organism evidence="3 4">
    <name type="scientific">Zingiber officinale</name>
    <name type="common">Ginger</name>
    <name type="synonym">Amomum zingiber</name>
    <dbReference type="NCBI Taxonomy" id="94328"/>
    <lineage>
        <taxon>Eukaryota</taxon>
        <taxon>Viridiplantae</taxon>
        <taxon>Streptophyta</taxon>
        <taxon>Embryophyta</taxon>
        <taxon>Tracheophyta</taxon>
        <taxon>Spermatophyta</taxon>
        <taxon>Magnoliopsida</taxon>
        <taxon>Liliopsida</taxon>
        <taxon>Zingiberales</taxon>
        <taxon>Zingiberaceae</taxon>
        <taxon>Zingiber</taxon>
    </lineage>
</organism>
<name>A0A8J5GIC2_ZINOF</name>
<dbReference type="Proteomes" id="UP000734854">
    <property type="component" value="Unassembled WGS sequence"/>
</dbReference>
<gene>
    <name evidence="3" type="ORF">ZIOFF_033465</name>
</gene>
<dbReference type="InterPro" id="IPR001878">
    <property type="entry name" value="Znf_CCHC"/>
</dbReference>
<keyword evidence="1" id="KW-0863">Zinc-finger</keyword>
<dbReference type="InterPro" id="IPR036875">
    <property type="entry name" value="Znf_CCHC_sf"/>
</dbReference>
<sequence length="317" mass="36806">MEATGSKSVFDAFKLDRFDGTNFTRWKDKLFFLLTELGAAYLLLHDLPPIPAPTDKDIDEIRATRKKREEDEVRCRGYILNALTDRLYDLFRSIKSPQEIWNTLENKYTSEKQGTDRFLSMKFFEFRMIDNKSIMDQVDELLVLVSRLKDLKIEVSDPLQVAAVIAKLPTTWNGYRKKLLHTSEDFTIDQLIKHIRIEEETRIRENKFSCESGSKVNNLESKKTKYSGKKRKFAETSPETFANKKKTKTCYFCGKKGHYKNECRFFKRLKVEGNVGQKTVSVFERPPSPDIVAMIADLKIGMITECNMATSEKSADW</sequence>
<dbReference type="SUPFAM" id="SSF57756">
    <property type="entry name" value="Retrovirus zinc finger-like domains"/>
    <property type="match status" value="1"/>
</dbReference>
<keyword evidence="1" id="KW-0479">Metal-binding</keyword>
<dbReference type="PANTHER" id="PTHR47592">
    <property type="entry name" value="PBF68 PROTEIN"/>
    <property type="match status" value="1"/>
</dbReference>
<accession>A0A8J5GIC2</accession>